<dbReference type="InterPro" id="IPR013783">
    <property type="entry name" value="Ig-like_fold"/>
</dbReference>
<dbReference type="Pfam" id="PF18962">
    <property type="entry name" value="Por_Secre_tail"/>
    <property type="match status" value="1"/>
</dbReference>
<dbReference type="InterPro" id="IPR045474">
    <property type="entry name" value="GEVED"/>
</dbReference>
<dbReference type="NCBIfam" id="TIGR04183">
    <property type="entry name" value="Por_Secre_tail"/>
    <property type="match status" value="1"/>
</dbReference>
<dbReference type="Gene3D" id="3.40.390.10">
    <property type="entry name" value="Collagenase (Catalytic Domain)"/>
    <property type="match status" value="1"/>
</dbReference>
<keyword evidence="4" id="KW-1185">Reference proteome</keyword>
<reference evidence="4" key="1">
    <citation type="journal article" date="2019" name="Int. J. Syst. Evol. Microbiol.">
        <title>The Global Catalogue of Microorganisms (GCM) 10K type strain sequencing project: providing services to taxonomists for standard genome sequencing and annotation.</title>
        <authorList>
            <consortium name="The Broad Institute Genomics Platform"/>
            <consortium name="The Broad Institute Genome Sequencing Center for Infectious Disease"/>
            <person name="Wu L."/>
            <person name="Ma J."/>
        </authorList>
    </citation>
    <scope>NUCLEOTIDE SEQUENCE [LARGE SCALE GENOMIC DNA]</scope>
    <source>
        <strain evidence="4">JCM 18285</strain>
    </source>
</reference>
<dbReference type="Pfam" id="PF20009">
    <property type="entry name" value="GEVED"/>
    <property type="match status" value="2"/>
</dbReference>
<keyword evidence="1" id="KW-0732">Signal</keyword>
<dbReference type="SUPFAM" id="SSF49299">
    <property type="entry name" value="PKD domain"/>
    <property type="match status" value="1"/>
</dbReference>
<dbReference type="Pfam" id="PF05572">
    <property type="entry name" value="Peptidase_M43"/>
    <property type="match status" value="1"/>
</dbReference>
<dbReference type="InterPro" id="IPR024079">
    <property type="entry name" value="MetalloPept_cat_dom_sf"/>
</dbReference>
<dbReference type="RefSeq" id="WP_345189709.1">
    <property type="nucleotide sequence ID" value="NZ_BAABJJ010000002.1"/>
</dbReference>
<dbReference type="Proteomes" id="UP001501302">
    <property type="component" value="Unassembled WGS sequence"/>
</dbReference>
<evidence type="ECO:0000313" key="4">
    <source>
        <dbReference type="Proteomes" id="UP001501302"/>
    </source>
</evidence>
<sequence length="1043" mass="111151">MMKNQPYFLLIVLAILFSGHHVNGQKLSSQKGKSETKSTPFNPEFCGTDFIHNKKMKNDARYKARHLQTIQSIQKVSSQKNKMPNGIYQVPVVVHVMHKGESVGTGTNISDEDVKRGLEYLNNYWRKVAGSNGFGDGVDMQIEFALAIQDENGGCTNGIDRVDMSGVPAYVSNGVNRSESGGIDDYDSGGGLNSLKEYGIWDPTKYYNVWLVDEIDNKNCFSGGFFTAGYAYFASSHGQAYDGSVVVTCSYLNESSTVWAHEMGHAFNLAHTFQGDSNGTSCPTGAGDLIADTPNHIRTSSIDPSIYNDCGNSDANNCDLTFDQEINPDTGFRRDTGTHQDHMHNYMDYTGCPTEFTGGQRAVSQAALTGARASFLTSPALTPASTATVYFTSSGTHACLGNTITFKDESSCTPNTKTNTGYDNITFLWTFNNNVDTPYTSTDQNPTITFDNSGLYDVTLAVTNLHGTTSLTKAGNISVSSGVIAGCSVTTNTSNTNKNFGTGVTSVLFNTLNNVTGTAIPANPVIQDFTCSDNTTVNVGTPYDLDVIYKSIDGAAQYLEVWIDWDNSGSFEISNSNGDNESVLTDNVPISSAGSHNASGSVMPPANATLNMLLRMRVISNYGSAPNECGNGLAQRADDYGVYVKPVCTPPTAGITNNSGVTELTCAAPSISVTATGGVSYLWDNNKGITSDISIAEPGTYMVTATSLDGCTDTTSIVITDSRSPTTAIITNNTGATALTCDTAPSISVTASGGDSYSWNNGLGNSASATITEAGTYTVTVTSAGCTSDTEYIIITDETVVAACSVSSTNNNNDFGCGVTNVTFNTLNNATSTFIPASTMNNFICSDNTSLVASTAYDLDVTYQSRSDGSAFLEVWIDWDNNGVFETSNNNGNNEQVLTDNIAASSVGSPSVSVTPPATAITNTLLRMRVISDHIQAPVACGNGFVERADDYGITVTSTLSISDFSNSKFKIYPNPVPDQLTVSLENNGVIKGYAIYDITGKKVMFNSKTDKNVINTSGLPNGFYFLKVKTNTMDLMSKFIKE</sequence>
<dbReference type="SUPFAM" id="SSF55486">
    <property type="entry name" value="Metalloproteases ('zincins'), catalytic domain"/>
    <property type="match status" value="1"/>
</dbReference>
<name>A0ABP9GAT5_9FLAO</name>
<dbReference type="EMBL" id="BAABJJ010000002">
    <property type="protein sequence ID" value="GAA4933612.1"/>
    <property type="molecule type" value="Genomic_DNA"/>
</dbReference>
<dbReference type="InterPro" id="IPR008754">
    <property type="entry name" value="Peptidase_M43"/>
</dbReference>
<protein>
    <submittedName>
        <fullName evidence="3">T9SS type A sorting domain-containing protein</fullName>
    </submittedName>
</protein>
<dbReference type="SMART" id="SM00089">
    <property type="entry name" value="PKD"/>
    <property type="match status" value="1"/>
</dbReference>
<evidence type="ECO:0000256" key="1">
    <source>
        <dbReference type="ARBA" id="ARBA00022729"/>
    </source>
</evidence>
<dbReference type="CDD" id="cd00146">
    <property type="entry name" value="PKD"/>
    <property type="match status" value="1"/>
</dbReference>
<dbReference type="Gene3D" id="2.60.40.10">
    <property type="entry name" value="Immunoglobulins"/>
    <property type="match status" value="1"/>
</dbReference>
<proteinExistence type="predicted"/>
<dbReference type="InterPro" id="IPR022409">
    <property type="entry name" value="PKD/Chitinase_dom"/>
</dbReference>
<comment type="caution">
    <text evidence="3">The sequence shown here is derived from an EMBL/GenBank/DDBJ whole genome shotgun (WGS) entry which is preliminary data.</text>
</comment>
<dbReference type="InterPro" id="IPR000601">
    <property type="entry name" value="PKD_dom"/>
</dbReference>
<dbReference type="InterPro" id="IPR035986">
    <property type="entry name" value="PKD_dom_sf"/>
</dbReference>
<feature type="domain" description="PKD" evidence="2">
    <location>
        <begin position="416"/>
        <end position="484"/>
    </location>
</feature>
<dbReference type="PROSITE" id="PS50093">
    <property type="entry name" value="PKD"/>
    <property type="match status" value="1"/>
</dbReference>
<evidence type="ECO:0000259" key="2">
    <source>
        <dbReference type="PROSITE" id="PS50093"/>
    </source>
</evidence>
<evidence type="ECO:0000313" key="3">
    <source>
        <dbReference type="EMBL" id="GAA4933612.1"/>
    </source>
</evidence>
<gene>
    <name evidence="3" type="ORF">GCM10023314_02610</name>
</gene>
<organism evidence="3 4">
    <name type="scientific">Algibacter agarivorans</name>
    <dbReference type="NCBI Taxonomy" id="1109741"/>
    <lineage>
        <taxon>Bacteria</taxon>
        <taxon>Pseudomonadati</taxon>
        <taxon>Bacteroidota</taxon>
        <taxon>Flavobacteriia</taxon>
        <taxon>Flavobacteriales</taxon>
        <taxon>Flavobacteriaceae</taxon>
        <taxon>Algibacter</taxon>
    </lineage>
</organism>
<accession>A0ABP9GAT5</accession>
<dbReference type="InterPro" id="IPR026444">
    <property type="entry name" value="Secre_tail"/>
</dbReference>